<evidence type="ECO:0000313" key="5">
    <source>
        <dbReference type="Proteomes" id="UP000546173"/>
    </source>
</evidence>
<protein>
    <submittedName>
        <fullName evidence="4">DUF4174 domain-containing protein</fullName>
    </submittedName>
</protein>
<dbReference type="Proteomes" id="UP000546173">
    <property type="component" value="Unassembled WGS sequence"/>
</dbReference>
<organism evidence="4 5">
    <name type="scientific">Pseudomonas baltica</name>
    <dbReference type="NCBI Taxonomy" id="2762576"/>
    <lineage>
        <taxon>Bacteria</taxon>
        <taxon>Pseudomonadati</taxon>
        <taxon>Pseudomonadota</taxon>
        <taxon>Gammaproteobacteria</taxon>
        <taxon>Pseudomonadales</taxon>
        <taxon>Pseudomonadaceae</taxon>
        <taxon>Pseudomonas</taxon>
    </lineage>
</organism>
<feature type="domain" description="DUF4174" evidence="3">
    <location>
        <begin position="23"/>
        <end position="140"/>
    </location>
</feature>
<keyword evidence="5" id="KW-1185">Reference proteome</keyword>
<dbReference type="AlphaFoldDB" id="A0A7X1KS95"/>
<reference evidence="4 5" key="1">
    <citation type="submission" date="2020-08" db="EMBL/GenBank/DDBJ databases">
        <title>Pseudomonas sp. nov.</title>
        <authorList>
            <person name="Gieschler S."/>
            <person name="Fiedler G."/>
            <person name="Brinks E."/>
            <person name="Boehnlein C."/>
            <person name="Franz C.M.A.P."/>
            <person name="Kabisch J."/>
        </authorList>
    </citation>
    <scope>NUCLEOTIDE SEQUENCE [LARGE SCALE GENOMIC DNA]</scope>
    <source>
        <strain evidence="4 5">MBT-2</strain>
    </source>
</reference>
<evidence type="ECO:0000313" key="4">
    <source>
        <dbReference type="EMBL" id="MBC2677145.1"/>
    </source>
</evidence>
<comment type="caution">
    <text evidence="4">The sequence shown here is derived from an EMBL/GenBank/DDBJ whole genome shotgun (WGS) entry which is preliminary data.</text>
</comment>
<accession>A0A7X1KS95</accession>
<evidence type="ECO:0000256" key="1">
    <source>
        <dbReference type="ARBA" id="ARBA00022729"/>
    </source>
</evidence>
<feature type="chain" id="PRO_5031396005" evidence="2">
    <location>
        <begin position="18"/>
        <end position="140"/>
    </location>
</feature>
<dbReference type="Pfam" id="PF13778">
    <property type="entry name" value="DUF4174"/>
    <property type="match status" value="1"/>
</dbReference>
<feature type="signal peptide" evidence="2">
    <location>
        <begin position="1"/>
        <end position="17"/>
    </location>
</feature>
<gene>
    <name evidence="4" type="ORF">H7993_01965</name>
</gene>
<dbReference type="EMBL" id="JACMYH010000001">
    <property type="protein sequence ID" value="MBC2677145.1"/>
    <property type="molecule type" value="Genomic_DNA"/>
</dbReference>
<dbReference type="InterPro" id="IPR025232">
    <property type="entry name" value="DUF4174"/>
</dbReference>
<keyword evidence="1 2" id="KW-0732">Signal</keyword>
<evidence type="ECO:0000256" key="2">
    <source>
        <dbReference type="SAM" id="SignalP"/>
    </source>
</evidence>
<dbReference type="RefSeq" id="WP_185793250.1">
    <property type="nucleotide sequence ID" value="NZ_JACMYH010000001.1"/>
</dbReference>
<name>A0A7X1KS95_9PSED</name>
<sequence>MKNLITALALGASLAHASDANPLVAERWQSRPLIVIAPDARDATLVDLRTALAKPVNREAFVEREMVLYEIVGGRASRNGQPLSNEASAALLKALRHPADAQARVLLVGKDGGIKVDQPGPVDPQALFSTIDRMPMRQGE</sequence>
<proteinExistence type="predicted"/>
<evidence type="ECO:0000259" key="3">
    <source>
        <dbReference type="Pfam" id="PF13778"/>
    </source>
</evidence>